<proteinExistence type="predicted"/>
<sequence>MEAAAAVGVSAAGTGVDEVSPAETAILRWKLAVWQQYQHVL</sequence>
<dbReference type="AlphaFoldDB" id="A0A392S6S5"/>
<name>A0A392S6S5_9FABA</name>
<dbReference type="EMBL" id="LXQA010332779">
    <property type="protein sequence ID" value="MCI44591.1"/>
    <property type="molecule type" value="Genomic_DNA"/>
</dbReference>
<dbReference type="Proteomes" id="UP000265520">
    <property type="component" value="Unassembled WGS sequence"/>
</dbReference>
<evidence type="ECO:0000313" key="2">
    <source>
        <dbReference type="Proteomes" id="UP000265520"/>
    </source>
</evidence>
<comment type="caution">
    <text evidence="1">The sequence shown here is derived from an EMBL/GenBank/DDBJ whole genome shotgun (WGS) entry which is preliminary data.</text>
</comment>
<organism evidence="1 2">
    <name type="scientific">Trifolium medium</name>
    <dbReference type="NCBI Taxonomy" id="97028"/>
    <lineage>
        <taxon>Eukaryota</taxon>
        <taxon>Viridiplantae</taxon>
        <taxon>Streptophyta</taxon>
        <taxon>Embryophyta</taxon>
        <taxon>Tracheophyta</taxon>
        <taxon>Spermatophyta</taxon>
        <taxon>Magnoliopsida</taxon>
        <taxon>eudicotyledons</taxon>
        <taxon>Gunneridae</taxon>
        <taxon>Pentapetalae</taxon>
        <taxon>rosids</taxon>
        <taxon>fabids</taxon>
        <taxon>Fabales</taxon>
        <taxon>Fabaceae</taxon>
        <taxon>Papilionoideae</taxon>
        <taxon>50 kb inversion clade</taxon>
        <taxon>NPAAA clade</taxon>
        <taxon>Hologalegina</taxon>
        <taxon>IRL clade</taxon>
        <taxon>Trifolieae</taxon>
        <taxon>Trifolium</taxon>
    </lineage>
</organism>
<evidence type="ECO:0000313" key="1">
    <source>
        <dbReference type="EMBL" id="MCI44591.1"/>
    </source>
</evidence>
<reference evidence="1 2" key="1">
    <citation type="journal article" date="2018" name="Front. Plant Sci.">
        <title>Red Clover (Trifolium pratense) and Zigzag Clover (T. medium) - A Picture of Genomic Similarities and Differences.</title>
        <authorList>
            <person name="Dluhosova J."/>
            <person name="Istvanek J."/>
            <person name="Nedelnik J."/>
            <person name="Repkova J."/>
        </authorList>
    </citation>
    <scope>NUCLEOTIDE SEQUENCE [LARGE SCALE GENOMIC DNA]</scope>
    <source>
        <strain evidence="2">cv. 10/8</strain>
        <tissue evidence="1">Leaf</tissue>
    </source>
</reference>
<keyword evidence="2" id="KW-1185">Reference proteome</keyword>
<accession>A0A392S6S5</accession>
<feature type="non-terminal residue" evidence="1">
    <location>
        <position position="41"/>
    </location>
</feature>
<protein>
    <submittedName>
        <fullName evidence="1">RER1A protein</fullName>
    </submittedName>
</protein>